<feature type="region of interest" description="Disordered" evidence="2">
    <location>
        <begin position="1"/>
        <end position="40"/>
    </location>
</feature>
<dbReference type="EMBL" id="BQFW01000007">
    <property type="protein sequence ID" value="GJJ72868.1"/>
    <property type="molecule type" value="Genomic_DNA"/>
</dbReference>
<keyword evidence="1" id="KW-0175">Coiled coil</keyword>
<feature type="region of interest" description="Disordered" evidence="2">
    <location>
        <begin position="546"/>
        <end position="567"/>
    </location>
</feature>
<keyword evidence="4" id="KW-1185">Reference proteome</keyword>
<feature type="compositionally biased region" description="Basic and acidic residues" evidence="2">
    <location>
        <begin position="364"/>
        <end position="379"/>
    </location>
</feature>
<feature type="region of interest" description="Disordered" evidence="2">
    <location>
        <begin position="823"/>
        <end position="860"/>
    </location>
</feature>
<reference evidence="3" key="1">
    <citation type="submission" date="2021-11" db="EMBL/GenBank/DDBJ databases">
        <authorList>
            <person name="Herlambang A."/>
            <person name="Guo Y."/>
            <person name="Takashima Y."/>
            <person name="Nishizawa T."/>
        </authorList>
    </citation>
    <scope>NUCLEOTIDE SEQUENCE</scope>
    <source>
        <strain evidence="3">E1425</strain>
    </source>
</reference>
<feature type="compositionally biased region" description="Polar residues" evidence="2">
    <location>
        <begin position="164"/>
        <end position="176"/>
    </location>
</feature>
<comment type="caution">
    <text evidence="3">The sequence shown here is derived from an EMBL/GenBank/DDBJ whole genome shotgun (WGS) entry which is preliminary data.</text>
</comment>
<dbReference type="AlphaFoldDB" id="A0A9P3HAG7"/>
<accession>A0A9P3HAG7</accession>
<organism evidence="3 4">
    <name type="scientific">Entomortierella parvispora</name>
    <dbReference type="NCBI Taxonomy" id="205924"/>
    <lineage>
        <taxon>Eukaryota</taxon>
        <taxon>Fungi</taxon>
        <taxon>Fungi incertae sedis</taxon>
        <taxon>Mucoromycota</taxon>
        <taxon>Mortierellomycotina</taxon>
        <taxon>Mortierellomycetes</taxon>
        <taxon>Mortierellales</taxon>
        <taxon>Mortierellaceae</taxon>
        <taxon>Entomortierella</taxon>
    </lineage>
</organism>
<gene>
    <name evidence="3" type="ORF">EMPS_05226</name>
</gene>
<name>A0A9P3HAG7_9FUNG</name>
<reference evidence="3" key="2">
    <citation type="journal article" date="2022" name="Microbiol. Resour. Announc.">
        <title>Whole-Genome Sequence of Entomortierella parvispora E1425, a Mucoromycotan Fungus Associated with Burkholderiaceae-Related Endosymbiotic Bacteria.</title>
        <authorList>
            <person name="Herlambang A."/>
            <person name="Guo Y."/>
            <person name="Takashima Y."/>
            <person name="Narisawa K."/>
            <person name="Ohta H."/>
            <person name="Nishizawa T."/>
        </authorList>
    </citation>
    <scope>NUCLEOTIDE SEQUENCE</scope>
    <source>
        <strain evidence="3">E1425</strain>
    </source>
</reference>
<feature type="compositionally biased region" description="Low complexity" evidence="2">
    <location>
        <begin position="835"/>
        <end position="860"/>
    </location>
</feature>
<proteinExistence type="predicted"/>
<sequence>MLQAPAASSQPPSPSASSPSASVTVPHKVGHHRRPSDLTCAEMDEGLLGVLSPGPQSAALNAKTVFHSVSPTKKSAVDQHILRSCQEFNSHAPQPQPSSSSYSSPSQQPLPALHFSGSTTSGHPSGRFFTPGSFFSPPCTRIGLGTTSPVGGISAGSSPALKRTQLSAESNHSPQHPHSERQRALSHTNGTFSPQPHHHQSSVSCGPRHGHGSACHHAAASAPSVFRPILSLMAASTASSTIKSNAPAVVGLPASWSNEDLPSPIYNHGSNDNLHRHGAAPSGAVFPNRSASTSSESVTEVAALSANRRGGDDGGGLQPLLEIRIQSPGLSSVTVTGSSFVEEVLHPFADAPPKDIQSNSKVALQKDSHGNDTNDHDENDKYLATTPLLDLQEQGYVVVGSVGLRDFEEETPMRPELVIDTTITHKSTLPQRQEESKVDGNISDNPLPVSTVGLEYSAEAPLSASLDERYWLPTMSIEDLGAIQEEFVETMVDLPEVTDLIESLPKSEIEPTEDQAEDHDRQCVGKETLLFSDLVPISLKEMEDQLMQEQATDSAPRTHSSDDTQTAEEDDVLVIHIDFERLIRLCANYEREKEEWRQLWVRGGGLELDLTFDDGELETSKTLEQQQAEEEEILRSSCIIDMEGLLGCSWQQLKDQEMEQRRHHDNLTCTDGEVLLKEEPLKEVEEIVKEVEKEGEETEETTMDTSLLADDLLLDPMPLARRVQFDPMIQVFIIEDSSPQSVTTEEDGIDCANLVASPSPEWVAFRVFRPDHFTVLSDQILPSTSPKVREQSEAKAVVALKESLVQEPARHVLSIATTANYPPLPPSPLLDTSESQTDISSPISASSESSQSSTSTVTSQTDTNYNMYISVEKEALESEITSQTTAVAFIETSLDVSILCPLSHNEKDDTTPTPTSPRTLELKATRMQLQYWIETAARLRDREVILTDKIDELVQDMASMLDIYQDAEMGRQATEMAVQELKQELAKEQEIGFASIQEAALSIQEKQVLEMALAATRSELELLREAWSSQKASVIEEQQRSEGGVEEADHPVGNPINDKVLIDESGLGMELRIMTPTLQKSTAPAILKQATLALLFIFSTASLLVLLCGHQHQLYTIVHTFQSSILHWSHFITNCVRLELPQKTWVWQHPDYTHSGSLDATPILSSMEEWQHSLLQSDQAQWLLEGGSNWAEGQIQHWTLLFNTLSELWLDLTPIDIWRGYRLSPLRS</sequence>
<dbReference type="OrthoDB" id="2436928at2759"/>
<evidence type="ECO:0000256" key="2">
    <source>
        <dbReference type="SAM" id="MobiDB-lite"/>
    </source>
</evidence>
<feature type="region of interest" description="Disordered" evidence="2">
    <location>
        <begin position="146"/>
        <end position="216"/>
    </location>
</feature>
<dbReference type="Proteomes" id="UP000827284">
    <property type="component" value="Unassembled WGS sequence"/>
</dbReference>
<feature type="compositionally biased region" description="Low complexity" evidence="2">
    <location>
        <begin position="97"/>
        <end position="109"/>
    </location>
</feature>
<feature type="compositionally biased region" description="Polar residues" evidence="2">
    <location>
        <begin position="547"/>
        <end position="558"/>
    </location>
</feature>
<feature type="region of interest" description="Disordered" evidence="2">
    <location>
        <begin position="89"/>
        <end position="129"/>
    </location>
</feature>
<feature type="compositionally biased region" description="Low complexity" evidence="2">
    <location>
        <begin position="1"/>
        <end position="22"/>
    </location>
</feature>
<evidence type="ECO:0000256" key="1">
    <source>
        <dbReference type="SAM" id="Coils"/>
    </source>
</evidence>
<evidence type="ECO:0000313" key="4">
    <source>
        <dbReference type="Proteomes" id="UP000827284"/>
    </source>
</evidence>
<feature type="region of interest" description="Disordered" evidence="2">
    <location>
        <begin position="350"/>
        <end position="379"/>
    </location>
</feature>
<feature type="coiled-coil region" evidence="1">
    <location>
        <begin position="964"/>
        <end position="1026"/>
    </location>
</feature>
<evidence type="ECO:0000313" key="3">
    <source>
        <dbReference type="EMBL" id="GJJ72868.1"/>
    </source>
</evidence>
<protein>
    <submittedName>
        <fullName evidence="3">Uncharacterized protein</fullName>
    </submittedName>
</protein>